<proteinExistence type="predicted"/>
<name>A0ABW8SBL4_9CLOT</name>
<evidence type="ECO:0000313" key="1">
    <source>
        <dbReference type="EMBL" id="MFL0168112.1"/>
    </source>
</evidence>
<dbReference type="Proteomes" id="UP001623600">
    <property type="component" value="Unassembled WGS sequence"/>
</dbReference>
<evidence type="ECO:0008006" key="3">
    <source>
        <dbReference type="Google" id="ProtNLM"/>
    </source>
</evidence>
<accession>A0ABW8SBL4</accession>
<sequence length="63" mass="7020">MAFIVFVNVSKMLISIVEDKKVTITNSNSGENKLCLHALADEIVAKYGVKIEKQILEKLKKEG</sequence>
<reference evidence="1 2" key="1">
    <citation type="submission" date="2024-11" db="EMBL/GenBank/DDBJ databases">
        <authorList>
            <person name="Heng Y.C."/>
            <person name="Lim A.C.H."/>
            <person name="Lee J.K.Y."/>
            <person name="Kittelmann S."/>
        </authorList>
    </citation>
    <scope>NUCLEOTIDE SEQUENCE [LARGE SCALE GENOMIC DNA]</scope>
    <source>
        <strain evidence="1 2">WILCCON 0112</strain>
    </source>
</reference>
<comment type="caution">
    <text evidence="1">The sequence shown here is derived from an EMBL/GenBank/DDBJ whole genome shotgun (WGS) entry which is preliminary data.</text>
</comment>
<evidence type="ECO:0000313" key="2">
    <source>
        <dbReference type="Proteomes" id="UP001623600"/>
    </source>
</evidence>
<gene>
    <name evidence="1" type="ORF">ACJDTP_23935</name>
</gene>
<keyword evidence="2" id="KW-1185">Reference proteome</keyword>
<protein>
    <recommendedName>
        <fullName evidence="3">Phage protein</fullName>
    </recommendedName>
</protein>
<dbReference type="EMBL" id="JBJIAB010000047">
    <property type="protein sequence ID" value="MFL0168112.1"/>
    <property type="molecule type" value="Genomic_DNA"/>
</dbReference>
<organism evidence="1 2">
    <name type="scientific">Candidatus Clostridium helianthi</name>
    <dbReference type="NCBI Taxonomy" id="3381660"/>
    <lineage>
        <taxon>Bacteria</taxon>
        <taxon>Bacillati</taxon>
        <taxon>Bacillota</taxon>
        <taxon>Clostridia</taxon>
        <taxon>Eubacteriales</taxon>
        <taxon>Clostridiaceae</taxon>
        <taxon>Clostridium</taxon>
    </lineage>
</organism>